<dbReference type="InterPro" id="IPR041685">
    <property type="entry name" value="AAA_GajA/Old/RecF-like"/>
</dbReference>
<gene>
    <name evidence="2" type="ORF">FC07_GL001162</name>
</gene>
<dbReference type="Pfam" id="PF13175">
    <property type="entry name" value="AAA_15"/>
    <property type="match status" value="1"/>
</dbReference>
<protein>
    <recommendedName>
        <fullName evidence="1">Endonuclease GajA/Old nuclease/RecF-like AAA domain-containing protein</fullName>
    </recommendedName>
</protein>
<dbReference type="SUPFAM" id="SSF52540">
    <property type="entry name" value="P-loop containing nucleoside triphosphate hydrolases"/>
    <property type="match status" value="1"/>
</dbReference>
<dbReference type="PANTHER" id="PTHR32182:SF0">
    <property type="entry name" value="DNA REPLICATION AND REPAIR PROTEIN RECF"/>
    <property type="match status" value="1"/>
</dbReference>
<dbReference type="PANTHER" id="PTHR32182">
    <property type="entry name" value="DNA REPLICATION AND REPAIR PROTEIN RECF"/>
    <property type="match status" value="1"/>
</dbReference>
<name>A0A0R1H9C8_9LACO</name>
<dbReference type="PATRIC" id="fig|1423726.3.peg.1206"/>
<dbReference type="OrthoDB" id="308933at2"/>
<dbReference type="STRING" id="1423726.FC07_GL001162"/>
<organism evidence="2 3">
    <name type="scientific">Loigolactobacillus bifermentans DSM 20003</name>
    <dbReference type="NCBI Taxonomy" id="1423726"/>
    <lineage>
        <taxon>Bacteria</taxon>
        <taxon>Bacillati</taxon>
        <taxon>Bacillota</taxon>
        <taxon>Bacilli</taxon>
        <taxon>Lactobacillales</taxon>
        <taxon>Lactobacillaceae</taxon>
        <taxon>Loigolactobacillus</taxon>
    </lineage>
</organism>
<comment type="caution">
    <text evidence="2">The sequence shown here is derived from an EMBL/GenBank/DDBJ whole genome shotgun (WGS) entry which is preliminary data.</text>
</comment>
<evidence type="ECO:0000259" key="1">
    <source>
        <dbReference type="Pfam" id="PF13175"/>
    </source>
</evidence>
<dbReference type="GO" id="GO:0006302">
    <property type="term" value="P:double-strand break repair"/>
    <property type="evidence" value="ECO:0007669"/>
    <property type="project" value="TreeGrafter"/>
</dbReference>
<accession>A0A0R1H9C8</accession>
<proteinExistence type="predicted"/>
<dbReference type="AlphaFoldDB" id="A0A0R1H9C8"/>
<sequence length="429" mass="49400">MRVKHVWVKGYRNLRETDFSVSERLVLIGENNSGKSNVLKAITYPMSTGDEGPYVRSMSPRDLNDLDKEEYFAFLKEHIKDLVDQDVLPELLKKFELIIPKIIIRLQFEVDRNSMFYFEKLCTKGENEELTYELEFRYQIQDLNKLIERFKELMVASPNQEFDVMQYQINLLPASLFKSSIRVPGKGEPVTYDLLKNMKSYALIAERDGFSSTRKTVGSAAIVELLNRNINDESKLKIEDGYHQFFEQVKGSAKMEEVFNWPKYSIKYENADQFLGEISILPNMPPMNRLLNSIQLGYAQEPLSQQGLGYRNLVYLMAMINALENDDETPFAALTVEEPEAHLSNENQKLLMGFLDATSKAAKNVQLMYSTHNTNFLSKDSLDDIVVMNEGQGIALSTAMEKDDLLYLMRNPNMDRAFYNQVSQILLAN</sequence>
<dbReference type="EMBL" id="AZDA01000020">
    <property type="protein sequence ID" value="KRK40186.1"/>
    <property type="molecule type" value="Genomic_DNA"/>
</dbReference>
<reference evidence="2 3" key="1">
    <citation type="journal article" date="2015" name="Genome Announc.">
        <title>Expanding the biotechnology potential of lactobacilli through comparative genomics of 213 strains and associated genera.</title>
        <authorList>
            <person name="Sun Z."/>
            <person name="Harris H.M."/>
            <person name="McCann A."/>
            <person name="Guo C."/>
            <person name="Argimon S."/>
            <person name="Zhang W."/>
            <person name="Yang X."/>
            <person name="Jeffery I.B."/>
            <person name="Cooney J.C."/>
            <person name="Kagawa T.F."/>
            <person name="Liu W."/>
            <person name="Song Y."/>
            <person name="Salvetti E."/>
            <person name="Wrobel A."/>
            <person name="Rasinkangas P."/>
            <person name="Parkhill J."/>
            <person name="Rea M.C."/>
            <person name="O'Sullivan O."/>
            <person name="Ritari J."/>
            <person name="Douillard F.P."/>
            <person name="Paul Ross R."/>
            <person name="Yang R."/>
            <person name="Briner A.E."/>
            <person name="Felis G.E."/>
            <person name="de Vos W.M."/>
            <person name="Barrangou R."/>
            <person name="Klaenhammer T.R."/>
            <person name="Caufield P.W."/>
            <person name="Cui Y."/>
            <person name="Zhang H."/>
            <person name="O'Toole P.W."/>
        </authorList>
    </citation>
    <scope>NUCLEOTIDE SEQUENCE [LARGE SCALE GENOMIC DNA]</scope>
    <source>
        <strain evidence="2 3">DSM 20003</strain>
    </source>
</reference>
<dbReference type="RefSeq" id="WP_057903805.1">
    <property type="nucleotide sequence ID" value="NZ_AZDA01000020.1"/>
</dbReference>
<dbReference type="GO" id="GO:0000731">
    <property type="term" value="P:DNA synthesis involved in DNA repair"/>
    <property type="evidence" value="ECO:0007669"/>
    <property type="project" value="TreeGrafter"/>
</dbReference>
<evidence type="ECO:0000313" key="3">
    <source>
        <dbReference type="Proteomes" id="UP000051461"/>
    </source>
</evidence>
<keyword evidence="3" id="KW-1185">Reference proteome</keyword>
<dbReference type="InterPro" id="IPR027417">
    <property type="entry name" value="P-loop_NTPase"/>
</dbReference>
<feature type="domain" description="Endonuclease GajA/Old nuclease/RecF-like AAA" evidence="1">
    <location>
        <begin position="1"/>
        <end position="376"/>
    </location>
</feature>
<evidence type="ECO:0000313" key="2">
    <source>
        <dbReference type="EMBL" id="KRK40186.1"/>
    </source>
</evidence>
<dbReference type="Gene3D" id="3.40.50.300">
    <property type="entry name" value="P-loop containing nucleotide triphosphate hydrolases"/>
    <property type="match status" value="1"/>
</dbReference>
<dbReference type="Proteomes" id="UP000051461">
    <property type="component" value="Unassembled WGS sequence"/>
</dbReference>